<comment type="caution">
    <text evidence="2">The sequence shown here is derived from an EMBL/GenBank/DDBJ whole genome shotgun (WGS) entry which is preliminary data.</text>
</comment>
<keyword evidence="2" id="KW-0808">Transferase</keyword>
<dbReference type="AlphaFoldDB" id="A0A944MBL2"/>
<dbReference type="EMBL" id="JAHHGM010000023">
    <property type="protein sequence ID" value="MBT2990898.1"/>
    <property type="molecule type" value="Genomic_DNA"/>
</dbReference>
<accession>A0A944MBL2</accession>
<feature type="domain" description="Aspartate/glutamate/uridylate kinase" evidence="1">
    <location>
        <begin position="2"/>
        <end position="140"/>
    </location>
</feature>
<dbReference type="InterPro" id="IPR001048">
    <property type="entry name" value="Asp/Glu/Uridylate_kinase"/>
</dbReference>
<dbReference type="InterPro" id="IPR036393">
    <property type="entry name" value="AceGlu_kinase-like_sf"/>
</dbReference>
<proteinExistence type="predicted"/>
<evidence type="ECO:0000313" key="3">
    <source>
        <dbReference type="Proteomes" id="UP000770889"/>
    </source>
</evidence>
<sequence>MWVVKLGGSLFNSAHLGNWLVLLAQADSLVIVPGGGPFADQVRMAQQRWQFDQSSAHNMALLAMEQFGRMVGGMQQGLGVAASRSQVAEVLARGEIPVWLPTAMVMAEPGIGHSWEVTSDSLAVWLCGELGIEKLLLVKSAPIQGNRISVAELEESGMIDSRFGAYLQRSPIRAWVLSAGDHGRFSALHQGDVSLATEIVSA</sequence>
<dbReference type="GO" id="GO:0016301">
    <property type="term" value="F:kinase activity"/>
    <property type="evidence" value="ECO:0007669"/>
    <property type="project" value="UniProtKB-KW"/>
</dbReference>
<evidence type="ECO:0000259" key="1">
    <source>
        <dbReference type="Pfam" id="PF00696"/>
    </source>
</evidence>
<keyword evidence="2" id="KW-0418">Kinase</keyword>
<organism evidence="2 3">
    <name type="scientific">Candidatus Thiodiazotropha taylori</name>
    <dbReference type="NCBI Taxonomy" id="2792791"/>
    <lineage>
        <taxon>Bacteria</taxon>
        <taxon>Pseudomonadati</taxon>
        <taxon>Pseudomonadota</taxon>
        <taxon>Gammaproteobacteria</taxon>
        <taxon>Chromatiales</taxon>
        <taxon>Sedimenticolaceae</taxon>
        <taxon>Candidatus Thiodiazotropha</taxon>
    </lineage>
</organism>
<dbReference type="Gene3D" id="3.40.1160.10">
    <property type="entry name" value="Acetylglutamate kinase-like"/>
    <property type="match status" value="1"/>
</dbReference>
<dbReference type="Proteomes" id="UP000770889">
    <property type="component" value="Unassembled WGS sequence"/>
</dbReference>
<evidence type="ECO:0000313" key="2">
    <source>
        <dbReference type="EMBL" id="MBT2990898.1"/>
    </source>
</evidence>
<protein>
    <submittedName>
        <fullName evidence="2">Amino acid kinase</fullName>
    </submittedName>
</protein>
<dbReference type="SUPFAM" id="SSF53633">
    <property type="entry name" value="Carbamate kinase-like"/>
    <property type="match status" value="1"/>
</dbReference>
<gene>
    <name evidence="2" type="ORF">KME65_18215</name>
</gene>
<dbReference type="Pfam" id="PF00696">
    <property type="entry name" value="AA_kinase"/>
    <property type="match status" value="1"/>
</dbReference>
<name>A0A944MBL2_9GAMM</name>
<reference evidence="2 3" key="1">
    <citation type="submission" date="2021-05" db="EMBL/GenBank/DDBJ databases">
        <title>Genetic and Functional Diversity in Clade A Lucinid endosymbionts from the Bahamas.</title>
        <authorList>
            <person name="Giani N.M."/>
            <person name="Engel A.S."/>
            <person name="Campbell B.J."/>
        </authorList>
    </citation>
    <scope>NUCLEOTIDE SEQUENCE [LARGE SCALE GENOMIC DNA]</scope>
    <source>
        <strain evidence="2">LUC16012Gg_MoonRockCtena</strain>
    </source>
</reference>